<sequence>MDKRQSVKLVRRMASVATVAVAGAGFAGLVALTTGGPAVAAPGDASARGVVVDLSASVLGVPVITANATIGSATAPPGGGTDTTTGLAVTIPGAVGVTASGTVLEVSATRGPTASSANSDIAELALGILGIPVVAADLITAEVNCPQSGALTADTNVVGLTLFGAPAVLVPNTPGVTASAAVVVPGLTEASLTVTLTAVEETTADTAAAVAVLATVQLTGSVAGGQVIDIPVGTVILAEANCERPLAPTSPTATPTQPSASPTETPTASPTQPSASPTVTPTESPSPTQPTQSPTASPYPTRHPHLPVTGDSGSSLWWTLGLGTGMVTLGTGAVLAVRRSRRMTGA</sequence>
<feature type="signal peptide" evidence="3">
    <location>
        <begin position="1"/>
        <end position="40"/>
    </location>
</feature>
<evidence type="ECO:0008006" key="6">
    <source>
        <dbReference type="Google" id="ProtNLM"/>
    </source>
</evidence>
<evidence type="ECO:0000313" key="4">
    <source>
        <dbReference type="EMBL" id="SCE90804.1"/>
    </source>
</evidence>
<evidence type="ECO:0000313" key="5">
    <source>
        <dbReference type="Proteomes" id="UP000199375"/>
    </source>
</evidence>
<protein>
    <recommendedName>
        <fullName evidence="6">LPXTG-motif cell wall anchor domain-containing protein</fullName>
    </recommendedName>
</protein>
<proteinExistence type="predicted"/>
<keyword evidence="3" id="KW-0732">Signal</keyword>
<dbReference type="EMBL" id="FMCW01000013">
    <property type="protein sequence ID" value="SCE90804.1"/>
    <property type="molecule type" value="Genomic_DNA"/>
</dbReference>
<keyword evidence="2" id="KW-0812">Transmembrane</keyword>
<keyword evidence="2" id="KW-1133">Transmembrane helix</keyword>
<dbReference type="AlphaFoldDB" id="A0A1C4W3K9"/>
<organism evidence="4 5">
    <name type="scientific">Micromonospora haikouensis</name>
    <dbReference type="NCBI Taxonomy" id="686309"/>
    <lineage>
        <taxon>Bacteria</taxon>
        <taxon>Bacillati</taxon>
        <taxon>Actinomycetota</taxon>
        <taxon>Actinomycetes</taxon>
        <taxon>Micromonosporales</taxon>
        <taxon>Micromonosporaceae</taxon>
        <taxon>Micromonospora</taxon>
    </lineage>
</organism>
<keyword evidence="2" id="KW-0472">Membrane</keyword>
<reference evidence="4 5" key="1">
    <citation type="submission" date="2016-06" db="EMBL/GenBank/DDBJ databases">
        <authorList>
            <person name="Kjaerup R.B."/>
            <person name="Dalgaard T.S."/>
            <person name="Juul-Madsen H.R."/>
        </authorList>
    </citation>
    <scope>NUCLEOTIDE SEQUENCE [LARGE SCALE GENOMIC DNA]</scope>
    <source>
        <strain evidence="4 5">DSM 45626</strain>
    </source>
</reference>
<accession>A0A1C4W3K9</accession>
<evidence type="ECO:0000256" key="1">
    <source>
        <dbReference type="SAM" id="MobiDB-lite"/>
    </source>
</evidence>
<name>A0A1C4W3K9_9ACTN</name>
<feature type="region of interest" description="Disordered" evidence="1">
    <location>
        <begin position="246"/>
        <end position="308"/>
    </location>
</feature>
<dbReference type="Proteomes" id="UP000199375">
    <property type="component" value="Unassembled WGS sequence"/>
</dbReference>
<gene>
    <name evidence="4" type="ORF">GA0070558_11331</name>
</gene>
<feature type="chain" id="PRO_5008706496" description="LPXTG-motif cell wall anchor domain-containing protein" evidence="3">
    <location>
        <begin position="41"/>
        <end position="346"/>
    </location>
</feature>
<feature type="transmembrane region" description="Helical" evidence="2">
    <location>
        <begin position="316"/>
        <end position="337"/>
    </location>
</feature>
<evidence type="ECO:0000256" key="3">
    <source>
        <dbReference type="SAM" id="SignalP"/>
    </source>
</evidence>
<evidence type="ECO:0000256" key="2">
    <source>
        <dbReference type="SAM" id="Phobius"/>
    </source>
</evidence>
<feature type="compositionally biased region" description="Low complexity" evidence="1">
    <location>
        <begin position="246"/>
        <end position="300"/>
    </location>
</feature>